<organism evidence="1">
    <name type="scientific">marine sediment metagenome</name>
    <dbReference type="NCBI Taxonomy" id="412755"/>
    <lineage>
        <taxon>unclassified sequences</taxon>
        <taxon>metagenomes</taxon>
        <taxon>ecological metagenomes</taxon>
    </lineage>
</organism>
<gene>
    <name evidence="1" type="ORF">S03H2_60360</name>
</gene>
<protein>
    <submittedName>
        <fullName evidence="1">Uncharacterized protein</fullName>
    </submittedName>
</protein>
<reference evidence="1" key="1">
    <citation type="journal article" date="2014" name="Front. Microbiol.">
        <title>High frequency of phylogenetically diverse reductive dehalogenase-homologous genes in deep subseafloor sedimentary metagenomes.</title>
        <authorList>
            <person name="Kawai M."/>
            <person name="Futagami T."/>
            <person name="Toyoda A."/>
            <person name="Takaki Y."/>
            <person name="Nishi S."/>
            <person name="Hori S."/>
            <person name="Arai W."/>
            <person name="Tsubouchi T."/>
            <person name="Morono Y."/>
            <person name="Uchiyama I."/>
            <person name="Ito T."/>
            <person name="Fujiyama A."/>
            <person name="Inagaki F."/>
            <person name="Takami H."/>
        </authorList>
    </citation>
    <scope>NUCLEOTIDE SEQUENCE</scope>
    <source>
        <strain evidence="1">Expedition CK06-06</strain>
    </source>
</reference>
<feature type="non-terminal residue" evidence="1">
    <location>
        <position position="217"/>
    </location>
</feature>
<evidence type="ECO:0000313" key="1">
    <source>
        <dbReference type="EMBL" id="GAH88818.1"/>
    </source>
</evidence>
<dbReference type="AlphaFoldDB" id="X1L3P2"/>
<sequence length="217" mass="23311">MVVIRLKNCSYKAIQRTGTGNIVDESPYLSDAPWKVHKWDWRQDPTQADAQYAVRGTPAPAGTGQVLLEVNTGGADFEAVETSPEVAGSLGNEFTPAKTPRFITQVVANAFHADARMFFGLRETLGDAIPNIAVEECAGFDWDGANFRAISSDGGGVGVATNLTTPSVNAQHQLEVIVFGGEWQTQQVEFYVDGVLVTTHDTAPEHFTSSSESTTSS</sequence>
<accession>X1L3P2</accession>
<comment type="caution">
    <text evidence="1">The sequence shown here is derived from an EMBL/GenBank/DDBJ whole genome shotgun (WGS) entry which is preliminary data.</text>
</comment>
<proteinExistence type="predicted"/>
<dbReference type="EMBL" id="BARU01038888">
    <property type="protein sequence ID" value="GAH88818.1"/>
    <property type="molecule type" value="Genomic_DNA"/>
</dbReference>
<name>X1L3P2_9ZZZZ</name>